<dbReference type="InterPro" id="IPR005046">
    <property type="entry name" value="DUF285"/>
</dbReference>
<keyword evidence="1" id="KW-0472">Membrane</keyword>
<dbReference type="PANTHER" id="PTHR13318">
    <property type="entry name" value="PARTNER OF PAIRED, ISOFORM B-RELATED"/>
    <property type="match status" value="1"/>
</dbReference>
<dbReference type="Proteomes" id="UP000421283">
    <property type="component" value="Unassembled WGS sequence"/>
</dbReference>
<gene>
    <name evidence="3" type="ORF">F7D31_04465</name>
    <name evidence="2" type="ORF">KSW80_09225</name>
</gene>
<evidence type="ECO:0000313" key="3">
    <source>
        <dbReference type="EMBL" id="MQO91930.1"/>
    </source>
</evidence>
<accession>A0AA90VKG8</accession>
<dbReference type="Pfam" id="PF03382">
    <property type="entry name" value="DUF285"/>
    <property type="match status" value="3"/>
</dbReference>
<reference evidence="3" key="3">
    <citation type="submission" date="2022-12" db="EMBL/GenBank/DDBJ databases">
        <title>Distinct polysaccharide growth profiles of human intestinal Prevotella copri isolates.</title>
        <authorList>
            <person name="Fehlner-Peach H."/>
            <person name="Magnabosco C."/>
            <person name="Raghavan V."/>
            <person name="Scher J.U."/>
            <person name="Tett A."/>
            <person name="Cox L.M."/>
            <person name="Gottsegen C."/>
            <person name="Watters A."/>
            <person name="Wiltshire- Gordon J.D."/>
            <person name="Segata N."/>
            <person name="Bonneau R."/>
            <person name="Littman D.R."/>
        </authorList>
    </citation>
    <scope>NUCLEOTIDE SEQUENCE</scope>
    <source>
        <strain evidence="3">IAU3127</strain>
    </source>
</reference>
<feature type="transmembrane region" description="Helical" evidence="1">
    <location>
        <begin position="26"/>
        <end position="45"/>
    </location>
</feature>
<dbReference type="Gene3D" id="3.80.10.10">
    <property type="entry name" value="Ribonuclease Inhibitor"/>
    <property type="match status" value="2"/>
</dbReference>
<keyword evidence="1" id="KW-1133">Transmembrane helix</keyword>
<protein>
    <submittedName>
        <fullName evidence="3">BspA family leucine-rich repeat surface protein</fullName>
    </submittedName>
    <submittedName>
        <fullName evidence="2">DUF285 domain-containing protein</fullName>
    </submittedName>
</protein>
<reference evidence="4" key="1">
    <citation type="submission" date="2019-09" db="EMBL/GenBank/DDBJ databases">
        <title>Distinct polysaccharide growth profiles of human intestinal Prevotella copri isolates.</title>
        <authorList>
            <person name="Fehlner-Peach H."/>
            <person name="Magnabosco C."/>
            <person name="Raghavan V."/>
            <person name="Scher J.U."/>
            <person name="Tett A."/>
            <person name="Cox L.M."/>
            <person name="Gottsegen C."/>
            <person name="Watters A."/>
            <person name="Wiltshire- Gordon J.D."/>
            <person name="Segata N."/>
            <person name="Bonneau R."/>
            <person name="Littman D.R."/>
        </authorList>
    </citation>
    <scope>NUCLEOTIDE SEQUENCE [LARGE SCALE GENOMIC DNA]</scope>
    <source>
        <strain evidence="4">iAU3127</strain>
    </source>
</reference>
<dbReference type="GO" id="GO:0019005">
    <property type="term" value="C:SCF ubiquitin ligase complex"/>
    <property type="evidence" value="ECO:0007669"/>
    <property type="project" value="TreeGrafter"/>
</dbReference>
<dbReference type="Proteomes" id="UP001196316">
    <property type="component" value="Unassembled WGS sequence"/>
</dbReference>
<dbReference type="EMBL" id="JAHOEP010000023">
    <property type="protein sequence ID" value="MBV3408576.1"/>
    <property type="molecule type" value="Genomic_DNA"/>
</dbReference>
<evidence type="ECO:0000313" key="4">
    <source>
        <dbReference type="Proteomes" id="UP000421283"/>
    </source>
</evidence>
<evidence type="ECO:0000313" key="2">
    <source>
        <dbReference type="EMBL" id="MBV3408576.1"/>
    </source>
</evidence>
<organism evidence="3 4">
    <name type="scientific">Segatella copri</name>
    <dbReference type="NCBI Taxonomy" id="165179"/>
    <lineage>
        <taxon>Bacteria</taxon>
        <taxon>Pseudomonadati</taxon>
        <taxon>Bacteroidota</taxon>
        <taxon>Bacteroidia</taxon>
        <taxon>Bacteroidales</taxon>
        <taxon>Prevotellaceae</taxon>
        <taxon>Segatella</taxon>
    </lineage>
</organism>
<dbReference type="NCBIfam" id="TIGR02167">
    <property type="entry name" value="Liste_lipo_26"/>
    <property type="match status" value="9"/>
</dbReference>
<dbReference type="InterPro" id="IPR032675">
    <property type="entry name" value="LRR_dom_sf"/>
</dbReference>
<dbReference type="SUPFAM" id="SSF52058">
    <property type="entry name" value="L domain-like"/>
    <property type="match status" value="1"/>
</dbReference>
<dbReference type="GO" id="GO:0031146">
    <property type="term" value="P:SCF-dependent proteasomal ubiquitin-dependent protein catabolic process"/>
    <property type="evidence" value="ECO:0007669"/>
    <property type="project" value="TreeGrafter"/>
</dbReference>
<name>A0AA90VKG8_9BACT</name>
<comment type="caution">
    <text evidence="3">The sequence shown here is derived from an EMBL/GenBank/DDBJ whole genome shotgun (WGS) entry which is preliminary data.</text>
</comment>
<dbReference type="RefSeq" id="WP_153137698.1">
    <property type="nucleotide sequence ID" value="NZ_JAHOEK010000017.1"/>
</dbReference>
<dbReference type="InterPro" id="IPR011889">
    <property type="entry name" value="Liste_lipo_26"/>
</dbReference>
<keyword evidence="1" id="KW-0812">Transmembrane</keyword>
<sequence>MKKFTNQFNGSHADRINNGGGRFRRIALFPLMWLMLLLVPTSMMAQTDYDNTVTFTALAGNPQGFTNETYAKLFDGKKTEGDFSKWCCKISGSANVIFAASKAGVPVGYTITTGNDNFTSKGRNPMSWKLYGNNVGKDGEWTLIQEVNNDTKLQDVNYTSYDFTCGGGKSYKYFKWEISAIHSGDVLQVGEFELKLQTCTHTNADGSSALGNAIKTVETTCTEHGYTTYKCSICHSIVKKYKTDELKKHTLTYHEAKDGVKEHWQCDVCHKYFSDADATQEVSYASLLYPAYAEFEGSTGTLTFKCSPSKPEGAYDLNRGWSAINEKIKKVVFDASFANARPTSCYMWFDYCPNLTTIEGIEYFNTENVTNMRYMFCDCRSLKSLDLTNFNTENVTDMYYMFHNCTSLESLDLTNFNTAKVTNMKGMFSSCYALKTIYASDKFVTDQVTESTCMFSDCLNLKDYSSSKEDHTYANCGPIGYFTYGRGYAMFDDATGTLTFSYKGFKPEGAYELNEGGNNPEWISKNSYVKKVVFDASFAKARPTSCYYWFRGCDMLTQIEGIEHLNTEEVTDMSWMFMDCRGLTSLDVSHFNTQKVTNMEHMFNRCSGLTSLDVSSFNTENVTNMTCIFLGCSGLTSLDVSHFNTKKVTDMSCMFYECGKLTSLDVSHFNTGNVTDMSFMFFNCSALTLLDLTNFNTAKVVDMGGMLIDCSALTTIYVSDKFVTTNITERGSMFYGCTSLKGAIAYDENKFDDTYANYETGYFSKLVGMNGNEKIGASGETLTAASLALADDKDFVAYEPFTATTATYNREMKAGTTWATLCLPYEVSLTGQNFRAFSLLSANESTSTIQLEEITTSITAGTPVIIKMNNGETTLSISEANKEIAQKVVSAADGSYQLQGLYTKKVFDKDADNNCYIVKGDKLMNPTKLLENTSTTQVGSKPFRAYMVDNSTAPAAGAKMFSIGFDDSTTAIDSLNTIADDNAIYYDLQGNRLNAPQKGINIVKRGNKTMKVIIK</sequence>
<evidence type="ECO:0000256" key="1">
    <source>
        <dbReference type="SAM" id="Phobius"/>
    </source>
</evidence>
<reference evidence="2" key="2">
    <citation type="submission" date="2021-06" db="EMBL/GenBank/DDBJ databases">
        <title>Collection of gut derived symbiotic bacterial strains cultured from healthy donors.</title>
        <authorList>
            <person name="Lin H."/>
            <person name="Littmann E."/>
            <person name="Pamer E.G."/>
        </authorList>
    </citation>
    <scope>NUCLEOTIDE SEQUENCE</scope>
    <source>
        <strain evidence="2">MSK.21.60</strain>
    </source>
</reference>
<dbReference type="EMBL" id="VZAP01000054">
    <property type="protein sequence ID" value="MQO91930.1"/>
    <property type="molecule type" value="Genomic_DNA"/>
</dbReference>
<dbReference type="AlphaFoldDB" id="A0AA90VKG8"/>
<proteinExistence type="predicted"/>